<keyword evidence="3" id="KW-1185">Reference proteome</keyword>
<accession>A0A370WZL2</accession>
<protein>
    <recommendedName>
        <fullName evidence="1">DUF6896 domain-containing protein</fullName>
    </recommendedName>
</protein>
<gene>
    <name evidence="2" type="ORF">DWU98_10250</name>
</gene>
<name>A0A370WZL2_9GAMM</name>
<proteinExistence type="predicted"/>
<feature type="domain" description="DUF6896" evidence="1">
    <location>
        <begin position="3"/>
        <end position="91"/>
    </location>
</feature>
<evidence type="ECO:0000259" key="1">
    <source>
        <dbReference type="Pfam" id="PF21837"/>
    </source>
</evidence>
<evidence type="ECO:0000313" key="3">
    <source>
        <dbReference type="Proteomes" id="UP000254258"/>
    </source>
</evidence>
<reference evidence="2 3" key="1">
    <citation type="submission" date="2018-07" db="EMBL/GenBank/DDBJ databases">
        <title>Dyella monticola sp. nov. and Dyella psychrodurans sp. nov. isolated from monsoon evergreen broad-leaved forest soil of Dinghu Mountain, China.</title>
        <authorList>
            <person name="Gao Z."/>
            <person name="Qiu L."/>
        </authorList>
    </citation>
    <scope>NUCLEOTIDE SEQUENCE [LARGE SCALE GENOMIC DNA]</scope>
    <source>
        <strain evidence="2 3">4G-K06</strain>
    </source>
</reference>
<evidence type="ECO:0000313" key="2">
    <source>
        <dbReference type="EMBL" id="RDS81603.1"/>
    </source>
</evidence>
<organism evidence="2 3">
    <name type="scientific">Dyella monticola</name>
    <dbReference type="NCBI Taxonomy" id="1927958"/>
    <lineage>
        <taxon>Bacteria</taxon>
        <taxon>Pseudomonadati</taxon>
        <taxon>Pseudomonadota</taxon>
        <taxon>Gammaproteobacteria</taxon>
        <taxon>Lysobacterales</taxon>
        <taxon>Rhodanobacteraceae</taxon>
        <taxon>Dyella</taxon>
    </lineage>
</organism>
<dbReference type="Pfam" id="PF21837">
    <property type="entry name" value="DUF6896"/>
    <property type="match status" value="1"/>
</dbReference>
<dbReference type="InterPro" id="IPR054191">
    <property type="entry name" value="DUF6896"/>
</dbReference>
<dbReference type="Proteomes" id="UP000254258">
    <property type="component" value="Unassembled WGS sequence"/>
</dbReference>
<dbReference type="EMBL" id="QRBE01000005">
    <property type="protein sequence ID" value="RDS81603.1"/>
    <property type="molecule type" value="Genomic_DNA"/>
</dbReference>
<sequence length="100" mass="11209">MNDLPNIGILAGGIRYRKHGYGCKVFLPDIAIDFDFGDQGEYDGFDLWRLRIFAGERLVEFGISSASELDGLFNEAVRTGALVHSEGTQYYLRSRPFGID</sequence>
<dbReference type="OrthoDB" id="8480543at2"/>
<comment type="caution">
    <text evidence="2">The sequence shown here is derived from an EMBL/GenBank/DDBJ whole genome shotgun (WGS) entry which is preliminary data.</text>
</comment>
<dbReference type="AlphaFoldDB" id="A0A370WZL2"/>